<evidence type="ECO:0000313" key="3">
    <source>
        <dbReference type="Proteomes" id="UP000002066"/>
    </source>
</evidence>
<feature type="region of interest" description="Disordered" evidence="1">
    <location>
        <begin position="49"/>
        <end position="70"/>
    </location>
</feature>
<dbReference type="OrthoDB" id="3967140at2"/>
<reference evidence="2 3" key="1">
    <citation type="submission" date="2011-01" db="EMBL/GenBank/DDBJ databases">
        <title>Complete sequence of chromosome of Streptomyces flavogriseus ATCC 33331.</title>
        <authorList>
            <consortium name="US DOE Joint Genome Institute"/>
            <person name="Lucas S."/>
            <person name="Copeland A."/>
            <person name="Lapidus A."/>
            <person name="Cheng J.-F."/>
            <person name="Goodwin L."/>
            <person name="Pitluck S."/>
            <person name="Davenport K."/>
            <person name="Detter J.C."/>
            <person name="Han C."/>
            <person name="Tapia R."/>
            <person name="Land M."/>
            <person name="Hauser L."/>
            <person name="Kyrpides N."/>
            <person name="Ivanova N."/>
            <person name="Ovchinnikova G."/>
            <person name="Pagani I."/>
            <person name="Brumm P."/>
            <person name="Mead D."/>
            <person name="Woyke T."/>
        </authorList>
    </citation>
    <scope>NUCLEOTIDE SEQUENCE [LARGE SCALE GENOMIC DNA]</scope>
    <source>
        <strain evidence="3">ATCC 33331 / IAF-45CD</strain>
    </source>
</reference>
<organism evidence="2 3">
    <name type="scientific">Streptomyces pratensis (strain ATCC 33331 / IAF-45CD)</name>
    <dbReference type="NCBI Taxonomy" id="591167"/>
    <lineage>
        <taxon>Bacteria</taxon>
        <taxon>Bacillati</taxon>
        <taxon>Actinomycetota</taxon>
        <taxon>Actinomycetes</taxon>
        <taxon>Kitasatosporales</taxon>
        <taxon>Streptomycetaceae</taxon>
        <taxon>Streptomyces</taxon>
    </lineage>
</organism>
<gene>
    <name evidence="2" type="ordered locus">Sfla_5709</name>
</gene>
<evidence type="ECO:0000256" key="1">
    <source>
        <dbReference type="SAM" id="MobiDB-lite"/>
    </source>
</evidence>
<accession>A0A8D3WRA4</accession>
<name>A0A8D3WRA4_STRFA</name>
<sequence>MKAHDFCTPVTPAHYSCGTSQSWVYEKRGETYPFVLRIDKAVECATGKISFAGEGPGPSTGTRPTTPPRW</sequence>
<evidence type="ECO:0000313" key="2">
    <source>
        <dbReference type="EMBL" id="ADW07101.1"/>
    </source>
</evidence>
<dbReference type="KEGG" id="sfa:Sfla_5709"/>
<dbReference type="Proteomes" id="UP000002066">
    <property type="component" value="Chromosome"/>
</dbReference>
<proteinExistence type="predicted"/>
<protein>
    <submittedName>
        <fullName evidence="2">Uncharacterized protein</fullName>
    </submittedName>
</protein>
<dbReference type="EMBL" id="CP002475">
    <property type="protein sequence ID" value="ADW07101.1"/>
    <property type="molecule type" value="Genomic_DNA"/>
</dbReference>
<dbReference type="AlphaFoldDB" id="A0A8D3WRA4"/>